<organism evidence="2">
    <name type="scientific">freshwater metagenome</name>
    <dbReference type="NCBI Taxonomy" id="449393"/>
    <lineage>
        <taxon>unclassified sequences</taxon>
        <taxon>metagenomes</taxon>
        <taxon>ecological metagenomes</taxon>
    </lineage>
</organism>
<reference evidence="2" key="1">
    <citation type="submission" date="2020-05" db="EMBL/GenBank/DDBJ databases">
        <authorList>
            <person name="Chiriac C."/>
            <person name="Salcher M."/>
            <person name="Ghai R."/>
            <person name="Kavagutti S V."/>
        </authorList>
    </citation>
    <scope>NUCLEOTIDE SEQUENCE</scope>
</reference>
<evidence type="ECO:0000313" key="2">
    <source>
        <dbReference type="EMBL" id="CAB4794204.1"/>
    </source>
</evidence>
<dbReference type="Pfam" id="PF22525">
    <property type="entry name" value="H2TH_5"/>
    <property type="match status" value="1"/>
</dbReference>
<proteinExistence type="predicted"/>
<dbReference type="GO" id="GO:0003676">
    <property type="term" value="F:nucleic acid binding"/>
    <property type="evidence" value="ECO:0007669"/>
    <property type="project" value="InterPro"/>
</dbReference>
<sequence>MTTSTKLPSERQAAVLPLHLLRQQMDAVLGQVESGALAIDSILSQSDLDEASSVLYACKLIEVVPGIGKVKARQLLAQMNISETEQTGNLSVDQRNKLAQLIATKAVSS</sequence>
<dbReference type="EMBL" id="CAFAAG010000060">
    <property type="protein sequence ID" value="CAB4794204.1"/>
    <property type="molecule type" value="Genomic_DNA"/>
</dbReference>
<feature type="domain" description="Integration host factor-like helix-two turn-helix" evidence="1">
    <location>
        <begin position="35"/>
        <end position="99"/>
    </location>
</feature>
<evidence type="ECO:0000259" key="1">
    <source>
        <dbReference type="Pfam" id="PF22525"/>
    </source>
</evidence>
<dbReference type="InterPro" id="IPR055201">
    <property type="entry name" value="IHF-like_H2TH"/>
</dbReference>
<dbReference type="Gene3D" id="1.10.8.50">
    <property type="match status" value="1"/>
</dbReference>
<name>A0A6J6XF47_9ZZZZ</name>
<dbReference type="AlphaFoldDB" id="A0A6J6XF47"/>
<dbReference type="InterPro" id="IPR010979">
    <property type="entry name" value="Ribosomal_uS13-like_H2TH"/>
</dbReference>
<accession>A0A6J6XF47</accession>
<gene>
    <name evidence="2" type="ORF">UFOPK2975_00857</name>
</gene>
<dbReference type="SUPFAM" id="SSF46946">
    <property type="entry name" value="S13-like H2TH domain"/>
    <property type="match status" value="1"/>
</dbReference>
<protein>
    <submittedName>
        <fullName evidence="2">Unannotated protein</fullName>
    </submittedName>
</protein>